<accession>A0A2W4YWF8</accession>
<comment type="caution">
    <text evidence="1">The sequence shown here is derived from an EMBL/GenBank/DDBJ whole genome shotgun (WGS) entry which is preliminary data.</text>
</comment>
<dbReference type="EMBL" id="QFNF01000045">
    <property type="protein sequence ID" value="PZO74004.1"/>
    <property type="molecule type" value="Genomic_DNA"/>
</dbReference>
<reference evidence="1 2" key="1">
    <citation type="submission" date="2017-08" db="EMBL/GenBank/DDBJ databases">
        <title>Infants hospitalized years apart are colonized by the same room-sourced microbial strains.</title>
        <authorList>
            <person name="Brooks B."/>
            <person name="Olm M.R."/>
            <person name="Firek B.A."/>
            <person name="Baker R."/>
            <person name="Thomas B.C."/>
            <person name="Morowitz M.J."/>
            <person name="Banfield J.F."/>
        </authorList>
    </citation>
    <scope>NUCLEOTIDE SEQUENCE [LARGE SCALE GENOMIC DNA]</scope>
    <source>
        <strain evidence="1">S2_018_000_R3_110</strain>
    </source>
</reference>
<organism evidence="1 2">
    <name type="scientific">Sphingomonas hengshuiensis</name>
    <dbReference type="NCBI Taxonomy" id="1609977"/>
    <lineage>
        <taxon>Bacteria</taxon>
        <taxon>Pseudomonadati</taxon>
        <taxon>Pseudomonadota</taxon>
        <taxon>Alphaproteobacteria</taxon>
        <taxon>Sphingomonadales</taxon>
        <taxon>Sphingomonadaceae</taxon>
        <taxon>Sphingomonas</taxon>
    </lineage>
</organism>
<dbReference type="Pfam" id="PF20043">
    <property type="entry name" value="DUF6445"/>
    <property type="match status" value="1"/>
</dbReference>
<proteinExistence type="predicted"/>
<evidence type="ECO:0000313" key="1">
    <source>
        <dbReference type="EMBL" id="PZO74004.1"/>
    </source>
</evidence>
<dbReference type="InterPro" id="IPR045617">
    <property type="entry name" value="DUF6445"/>
</dbReference>
<evidence type="ECO:0000313" key="2">
    <source>
        <dbReference type="Proteomes" id="UP000248614"/>
    </source>
</evidence>
<dbReference type="AlphaFoldDB" id="A0A2W4YWF8"/>
<protein>
    <submittedName>
        <fullName evidence="1">Uncharacterized protein</fullName>
    </submittedName>
</protein>
<name>A0A2W4YWF8_9SPHN</name>
<gene>
    <name evidence="1" type="ORF">DI632_13945</name>
</gene>
<sequence>MRRSDARPWRVRRPPLRRTAAAARAVNPQVRVERIGREGEPVVIIDGFAPDPGRLVAQACAAPLTAGGGNYPGLRAPVDGRYCDEVAPLVAAAARRVFGYHGRLSFDRILFSLTTTPPAALTLAQRLPHVDAVEPGRLALVHYLGERDWGGTRFFRHRSTGYERIGPDRHRAYLDALAMDLARDGEPGPAYIAGETAMFVPIAHVTARPNRAVLYRGSLLHCAAIDNRRPLPADAATGRLTIAAFLGAT</sequence>
<dbReference type="Proteomes" id="UP000248614">
    <property type="component" value="Unassembled WGS sequence"/>
</dbReference>